<keyword evidence="1" id="KW-0732">Signal</keyword>
<accession>A0A8J6T9I5</accession>
<dbReference type="AlphaFoldDB" id="A0A8J6T9I5"/>
<dbReference type="SUPFAM" id="SSF48695">
    <property type="entry name" value="Multiheme cytochromes"/>
    <property type="match status" value="1"/>
</dbReference>
<feature type="chain" id="PRO_5035154216" evidence="1">
    <location>
        <begin position="31"/>
        <end position="123"/>
    </location>
</feature>
<dbReference type="InterPro" id="IPR036280">
    <property type="entry name" value="Multihaem_cyt_sf"/>
</dbReference>
<sequence length="123" mass="13182">MTYNKRRGTLTALACGCVLLVLNLATAALAGAPAPTGPETIDLKEAFQVEGRKEAVIFPHHLHQAVTACAKCHKNEAGGGELVVSLENLSGTRNDFHTQFCWPCHKAEKVPKGTSCSTCHKKQ</sequence>
<evidence type="ECO:0000313" key="3">
    <source>
        <dbReference type="Proteomes" id="UP000599024"/>
    </source>
</evidence>
<dbReference type="Proteomes" id="UP000599024">
    <property type="component" value="Unassembled WGS sequence"/>
</dbReference>
<dbReference type="Gene3D" id="3.90.10.10">
    <property type="entry name" value="Cytochrome C3"/>
    <property type="match status" value="1"/>
</dbReference>
<protein>
    <submittedName>
        <fullName evidence="2">Cytochrome C</fullName>
    </submittedName>
</protein>
<evidence type="ECO:0000313" key="2">
    <source>
        <dbReference type="EMBL" id="MBC8208551.1"/>
    </source>
</evidence>
<evidence type="ECO:0000256" key="1">
    <source>
        <dbReference type="SAM" id="SignalP"/>
    </source>
</evidence>
<proteinExistence type="predicted"/>
<gene>
    <name evidence="2" type="ORF">H8E79_05240</name>
</gene>
<organism evidence="2 3">
    <name type="scientific">Candidatus Desulfatifera sulfidica</name>
    <dbReference type="NCBI Taxonomy" id="2841691"/>
    <lineage>
        <taxon>Bacteria</taxon>
        <taxon>Pseudomonadati</taxon>
        <taxon>Thermodesulfobacteriota</taxon>
        <taxon>Desulfobulbia</taxon>
        <taxon>Desulfobulbales</taxon>
        <taxon>Desulfobulbaceae</taxon>
        <taxon>Candidatus Desulfatifera</taxon>
    </lineage>
</organism>
<feature type="signal peptide" evidence="1">
    <location>
        <begin position="1"/>
        <end position="30"/>
    </location>
</feature>
<comment type="caution">
    <text evidence="2">The sequence shown here is derived from an EMBL/GenBank/DDBJ whole genome shotgun (WGS) entry which is preliminary data.</text>
</comment>
<dbReference type="EMBL" id="JACNLK010000045">
    <property type="protein sequence ID" value="MBC8208551.1"/>
    <property type="molecule type" value="Genomic_DNA"/>
</dbReference>
<reference evidence="2 3" key="1">
    <citation type="submission" date="2020-08" db="EMBL/GenBank/DDBJ databases">
        <title>Bridging the membrane lipid divide: bacteria of the FCB group superphylum have the potential to synthesize archaeal ether lipids.</title>
        <authorList>
            <person name="Villanueva L."/>
            <person name="Von Meijenfeldt F.A.B."/>
            <person name="Westbye A.B."/>
            <person name="Yadav S."/>
            <person name="Hopmans E.C."/>
            <person name="Dutilh B.E."/>
            <person name="Sinninghe Damste J.S."/>
        </authorList>
    </citation>
    <scope>NUCLEOTIDE SEQUENCE [LARGE SCALE GENOMIC DNA]</scope>
    <source>
        <strain evidence="2">NIOZ-UU81</strain>
    </source>
</reference>
<name>A0A8J6T9I5_9BACT</name>